<gene>
    <name evidence="1" type="ORF">EZS28_030049</name>
</gene>
<sequence length="92" mass="10517">MPGQWLSIRDKMIEIVIVGYPEDLLRNCLIGKPDNRSVSGGFIEKLPYREAGQQVSIRDKMIEIVIVGVKSYKEEKFPYGTSGQWLSIREIC</sequence>
<reference evidence="1 2" key="1">
    <citation type="submission" date="2019-03" db="EMBL/GenBank/DDBJ databases">
        <title>Single cell metagenomics reveals metabolic interactions within the superorganism composed of flagellate Streblomastix strix and complex community of Bacteroidetes bacteria on its surface.</title>
        <authorList>
            <person name="Treitli S.C."/>
            <person name="Kolisko M."/>
            <person name="Husnik F."/>
            <person name="Keeling P."/>
            <person name="Hampl V."/>
        </authorList>
    </citation>
    <scope>NUCLEOTIDE SEQUENCE [LARGE SCALE GENOMIC DNA]</scope>
    <source>
        <strain evidence="1">ST1C</strain>
    </source>
</reference>
<comment type="caution">
    <text evidence="1">The sequence shown here is derived from an EMBL/GenBank/DDBJ whole genome shotgun (WGS) entry which is preliminary data.</text>
</comment>
<dbReference type="Proteomes" id="UP000324800">
    <property type="component" value="Unassembled WGS sequence"/>
</dbReference>
<accession>A0A5J4UVU4</accession>
<dbReference type="AlphaFoldDB" id="A0A5J4UVU4"/>
<organism evidence="1 2">
    <name type="scientific">Streblomastix strix</name>
    <dbReference type="NCBI Taxonomy" id="222440"/>
    <lineage>
        <taxon>Eukaryota</taxon>
        <taxon>Metamonada</taxon>
        <taxon>Preaxostyla</taxon>
        <taxon>Oxymonadida</taxon>
        <taxon>Streblomastigidae</taxon>
        <taxon>Streblomastix</taxon>
    </lineage>
</organism>
<proteinExistence type="predicted"/>
<protein>
    <submittedName>
        <fullName evidence="1">Uncharacterized protein</fullName>
    </submittedName>
</protein>
<name>A0A5J4UVU4_9EUKA</name>
<evidence type="ECO:0000313" key="1">
    <source>
        <dbReference type="EMBL" id="KAA6374427.1"/>
    </source>
</evidence>
<dbReference type="EMBL" id="SNRW01011988">
    <property type="protein sequence ID" value="KAA6374427.1"/>
    <property type="molecule type" value="Genomic_DNA"/>
</dbReference>
<evidence type="ECO:0000313" key="2">
    <source>
        <dbReference type="Proteomes" id="UP000324800"/>
    </source>
</evidence>